<dbReference type="OrthoDB" id="1436952at2"/>
<sequence>MKKQLPILLGIIAFLNVFFIVAQERELIKGQINVPEDIEVSGISIYNMNSLEGTITGNKGEFMLPVKLNDKLSFSSPQYQDFQVIVDKGVMQTKKINITISEAITELEEVVVRPYNLSGDVEVDLKRIKTKEANLAEFNSADVVAGYEHTFRPDEQSKVENIAMDKSYLTHGINFANIFKVIFKSYKKSDDSLKNKISEEKVREMANDTFFKERLGIEPENINAFLYYAESNGLDNEMIENSNNLDLIQFLIEQSKSFKAQQDN</sequence>
<dbReference type="Proteomes" id="UP000317169">
    <property type="component" value="Unassembled WGS sequence"/>
</dbReference>
<gene>
    <name evidence="1" type="ORF">FKR84_09670</name>
</gene>
<dbReference type="Pfam" id="PF13715">
    <property type="entry name" value="CarbopepD_reg_2"/>
    <property type="match status" value="1"/>
</dbReference>
<name>A0A507ZM27_9FLAO</name>
<dbReference type="RefSeq" id="WP_141422106.1">
    <property type="nucleotide sequence ID" value="NZ_VIAR01000009.1"/>
</dbReference>
<evidence type="ECO:0008006" key="3">
    <source>
        <dbReference type="Google" id="ProtNLM"/>
    </source>
</evidence>
<keyword evidence="2" id="KW-1185">Reference proteome</keyword>
<accession>A0A507ZM27</accession>
<dbReference type="AlphaFoldDB" id="A0A507ZM27"/>
<proteinExistence type="predicted"/>
<reference evidence="1 2" key="1">
    <citation type="submission" date="2019-06" db="EMBL/GenBank/DDBJ databases">
        <title>Flavibacter putida gen. nov., sp. nov., a novel marine bacterium of the family Flavobacteriaceae isolated from coastal seawater.</title>
        <authorList>
            <person name="Feng X."/>
        </authorList>
    </citation>
    <scope>NUCLEOTIDE SEQUENCE [LARGE SCALE GENOMIC DNA]</scope>
    <source>
        <strain evidence="1 2">PLHSN227</strain>
    </source>
</reference>
<dbReference type="SUPFAM" id="SSF49464">
    <property type="entry name" value="Carboxypeptidase regulatory domain-like"/>
    <property type="match status" value="1"/>
</dbReference>
<comment type="caution">
    <text evidence="1">The sequence shown here is derived from an EMBL/GenBank/DDBJ whole genome shotgun (WGS) entry which is preliminary data.</text>
</comment>
<evidence type="ECO:0000313" key="2">
    <source>
        <dbReference type="Proteomes" id="UP000317169"/>
    </source>
</evidence>
<organism evidence="1 2">
    <name type="scientific">Haloflavibacter putidus</name>
    <dbReference type="NCBI Taxonomy" id="2576776"/>
    <lineage>
        <taxon>Bacteria</taxon>
        <taxon>Pseudomonadati</taxon>
        <taxon>Bacteroidota</taxon>
        <taxon>Flavobacteriia</taxon>
        <taxon>Flavobacteriales</taxon>
        <taxon>Flavobacteriaceae</taxon>
        <taxon>Haloflavibacter</taxon>
    </lineage>
</organism>
<evidence type="ECO:0000313" key="1">
    <source>
        <dbReference type="EMBL" id="TQD37731.1"/>
    </source>
</evidence>
<dbReference type="EMBL" id="VIAR01000009">
    <property type="protein sequence ID" value="TQD37731.1"/>
    <property type="molecule type" value="Genomic_DNA"/>
</dbReference>
<protein>
    <recommendedName>
        <fullName evidence="3">CarboxypepD_reg-like domain-containing protein</fullName>
    </recommendedName>
</protein>
<dbReference type="InterPro" id="IPR008969">
    <property type="entry name" value="CarboxyPept-like_regulatory"/>
</dbReference>